<keyword evidence="2" id="KW-1185">Reference proteome</keyword>
<gene>
    <name evidence="1" type="ORF">IE53DRAFT_389767</name>
</gene>
<reference evidence="1 2" key="1">
    <citation type="journal article" date="2018" name="Mol. Biol. Evol.">
        <title>Broad Genomic Sampling Reveals a Smut Pathogenic Ancestry of the Fungal Clade Ustilaginomycotina.</title>
        <authorList>
            <person name="Kijpornyongpan T."/>
            <person name="Mondo S.J."/>
            <person name="Barry K."/>
            <person name="Sandor L."/>
            <person name="Lee J."/>
            <person name="Lipzen A."/>
            <person name="Pangilinan J."/>
            <person name="LaButti K."/>
            <person name="Hainaut M."/>
            <person name="Henrissat B."/>
            <person name="Grigoriev I.V."/>
            <person name="Spatafora J.W."/>
            <person name="Aime M.C."/>
        </authorList>
    </citation>
    <scope>NUCLEOTIDE SEQUENCE [LARGE SCALE GENOMIC DNA]</scope>
    <source>
        <strain evidence="1 2">SA 807</strain>
    </source>
</reference>
<proteinExistence type="predicted"/>
<protein>
    <submittedName>
        <fullName evidence="1">Carbon-nitrogen hydrolase</fullName>
    </submittedName>
</protein>
<name>A0ACD0NQJ1_9BASI</name>
<keyword evidence="1" id="KW-0378">Hydrolase</keyword>
<accession>A0ACD0NQJ1</accession>
<organism evidence="1 2">
    <name type="scientific">Violaceomyces palustris</name>
    <dbReference type="NCBI Taxonomy" id="1673888"/>
    <lineage>
        <taxon>Eukaryota</taxon>
        <taxon>Fungi</taxon>
        <taxon>Dikarya</taxon>
        <taxon>Basidiomycota</taxon>
        <taxon>Ustilaginomycotina</taxon>
        <taxon>Ustilaginomycetes</taxon>
        <taxon>Violaceomycetales</taxon>
        <taxon>Violaceomycetaceae</taxon>
        <taxon>Violaceomyces</taxon>
    </lineage>
</organism>
<evidence type="ECO:0000313" key="1">
    <source>
        <dbReference type="EMBL" id="PWN48067.1"/>
    </source>
</evidence>
<evidence type="ECO:0000313" key="2">
    <source>
        <dbReference type="Proteomes" id="UP000245626"/>
    </source>
</evidence>
<sequence length="352" mass="37956">MAYQTVEEPILLALVQDSPVSFNLEASIQKLKVLTRDAAEKASKQAESTYGKEMAENAPIVVVFPEAFLCAYPRGYDFGAKIGSRTPEGRAWFQRYHASSVPVCDVEGPEMTAIRSAASENGVTLVVGVIERCDKPESGPRRGAYGSENAGGPGTLYCTCLTISPQGELLSSHRKLMPTGSERLVWGQGDGAGIRVVDTPAGKVGSVICWENYMPLHRMAVYAKGVEVYCAPTADTRDTWTSSMRHIGAEGRCFVISCCQFNVRSDFPDDYPGYPGLAGDEIVTRGGSMIVGPLGEILAGPLFDQRGILTATVKRSSLIEAKMDFDPSGHYARPDVLRLVVDGESKEAARCV</sequence>
<dbReference type="EMBL" id="KZ820275">
    <property type="protein sequence ID" value="PWN48067.1"/>
    <property type="molecule type" value="Genomic_DNA"/>
</dbReference>
<dbReference type="Proteomes" id="UP000245626">
    <property type="component" value="Unassembled WGS sequence"/>
</dbReference>